<feature type="region of interest" description="Disordered" evidence="1">
    <location>
        <begin position="64"/>
        <end position="101"/>
    </location>
</feature>
<dbReference type="Proteomes" id="UP000001307">
    <property type="component" value="Unassembled WGS sequence"/>
</dbReference>
<organism evidence="2">
    <name type="scientific">Oikopleura dioica</name>
    <name type="common">Tunicate</name>
    <dbReference type="NCBI Taxonomy" id="34765"/>
    <lineage>
        <taxon>Eukaryota</taxon>
        <taxon>Metazoa</taxon>
        <taxon>Chordata</taxon>
        <taxon>Tunicata</taxon>
        <taxon>Appendicularia</taxon>
        <taxon>Copelata</taxon>
        <taxon>Oikopleuridae</taxon>
        <taxon>Oikopleura</taxon>
    </lineage>
</organism>
<evidence type="ECO:0000313" key="3">
    <source>
        <dbReference type="Proteomes" id="UP000001307"/>
    </source>
</evidence>
<dbReference type="EMBL" id="FN653023">
    <property type="protein sequence ID" value="CBY18059.1"/>
    <property type="molecule type" value="Genomic_DNA"/>
</dbReference>
<dbReference type="AlphaFoldDB" id="E4X355"/>
<reference evidence="2" key="1">
    <citation type="journal article" date="2010" name="Science">
        <title>Plasticity of animal genome architecture unmasked by rapid evolution of a pelagic tunicate.</title>
        <authorList>
            <person name="Denoeud F."/>
            <person name="Henriet S."/>
            <person name="Mungpakdee S."/>
            <person name="Aury J.M."/>
            <person name="Da Silva C."/>
            <person name="Brinkmann H."/>
            <person name="Mikhaleva J."/>
            <person name="Olsen L.C."/>
            <person name="Jubin C."/>
            <person name="Canestro C."/>
            <person name="Bouquet J.M."/>
            <person name="Danks G."/>
            <person name="Poulain J."/>
            <person name="Campsteijn C."/>
            <person name="Adamski M."/>
            <person name="Cross I."/>
            <person name="Yadetie F."/>
            <person name="Muffato M."/>
            <person name="Louis A."/>
            <person name="Butcher S."/>
            <person name="Tsagkogeorga G."/>
            <person name="Konrad A."/>
            <person name="Singh S."/>
            <person name="Jensen M.F."/>
            <person name="Cong E.H."/>
            <person name="Eikeseth-Otteraa H."/>
            <person name="Noel B."/>
            <person name="Anthouard V."/>
            <person name="Porcel B.M."/>
            <person name="Kachouri-Lafond R."/>
            <person name="Nishino A."/>
            <person name="Ugolini M."/>
            <person name="Chourrout P."/>
            <person name="Nishida H."/>
            <person name="Aasland R."/>
            <person name="Huzurbazar S."/>
            <person name="Westhof E."/>
            <person name="Delsuc F."/>
            <person name="Lehrach H."/>
            <person name="Reinhardt R."/>
            <person name="Weissenbach J."/>
            <person name="Roy S.W."/>
            <person name="Artiguenave F."/>
            <person name="Postlethwait J.H."/>
            <person name="Manak J.R."/>
            <person name="Thompson E.M."/>
            <person name="Jaillon O."/>
            <person name="Du Pasquier L."/>
            <person name="Boudinot P."/>
            <person name="Liberles D.A."/>
            <person name="Volff J.N."/>
            <person name="Philippe H."/>
            <person name="Lenhard B."/>
            <person name="Roest Crollius H."/>
            <person name="Wincker P."/>
            <person name="Chourrout D."/>
        </authorList>
    </citation>
    <scope>NUCLEOTIDE SEQUENCE [LARGE SCALE GENOMIC DNA]</scope>
</reference>
<dbReference type="OrthoDB" id="10365219at2759"/>
<keyword evidence="3" id="KW-1185">Reference proteome</keyword>
<feature type="compositionally biased region" description="Polar residues" evidence="1">
    <location>
        <begin position="218"/>
        <end position="230"/>
    </location>
</feature>
<protein>
    <submittedName>
        <fullName evidence="2">Uncharacterized protein</fullName>
    </submittedName>
</protein>
<evidence type="ECO:0000313" key="2">
    <source>
        <dbReference type="EMBL" id="CBY18059.1"/>
    </source>
</evidence>
<sequence>MKRKKDLETDILTDQLWLLKLESVVVDSDHRGVTIRPVFRMSVHHPVVCHMNGCSDAQIALQTWKSPKSSRSSRNDNHNESRYETPRASSKHYRRASKDTNKRVADKVISIEDKICGNIRAAADYGKKIINSYISNVTGSGDSDASTETDISNHEKLMAKRRGNTHAMSRKLRHQMIADNERNRDKERFSKNSVYCTVPGCSCGQWQWEEVLSLRQQPAPSSARTRSTVSDGDYCVHQRR</sequence>
<gene>
    <name evidence="2" type="ORF">GSOID_T00017694001</name>
</gene>
<dbReference type="InParanoid" id="E4X355"/>
<name>E4X355_OIKDI</name>
<proteinExistence type="predicted"/>
<feature type="region of interest" description="Disordered" evidence="1">
    <location>
        <begin position="218"/>
        <end position="240"/>
    </location>
</feature>
<accession>E4X355</accession>
<evidence type="ECO:0000256" key="1">
    <source>
        <dbReference type="SAM" id="MobiDB-lite"/>
    </source>
</evidence>
<feature type="compositionally biased region" description="Basic and acidic residues" evidence="1">
    <location>
        <begin position="73"/>
        <end position="85"/>
    </location>
</feature>